<name>A0A0F8WT81_9ZZZZ</name>
<gene>
    <name evidence="1" type="ORF">LCGC14_3027570</name>
</gene>
<organism evidence="1">
    <name type="scientific">marine sediment metagenome</name>
    <dbReference type="NCBI Taxonomy" id="412755"/>
    <lineage>
        <taxon>unclassified sequences</taxon>
        <taxon>metagenomes</taxon>
        <taxon>ecological metagenomes</taxon>
    </lineage>
</organism>
<dbReference type="EMBL" id="LAZR01063131">
    <property type="protein sequence ID" value="KKK60117.1"/>
    <property type="molecule type" value="Genomic_DNA"/>
</dbReference>
<proteinExistence type="predicted"/>
<comment type="caution">
    <text evidence="1">The sequence shown here is derived from an EMBL/GenBank/DDBJ whole genome shotgun (WGS) entry which is preliminary data.</text>
</comment>
<protein>
    <submittedName>
        <fullName evidence="1">Uncharacterized protein</fullName>
    </submittedName>
</protein>
<accession>A0A0F8WT81</accession>
<evidence type="ECO:0000313" key="1">
    <source>
        <dbReference type="EMBL" id="KKK60117.1"/>
    </source>
</evidence>
<dbReference type="AlphaFoldDB" id="A0A0F8WT81"/>
<reference evidence="1" key="1">
    <citation type="journal article" date="2015" name="Nature">
        <title>Complex archaea that bridge the gap between prokaryotes and eukaryotes.</title>
        <authorList>
            <person name="Spang A."/>
            <person name="Saw J.H."/>
            <person name="Jorgensen S.L."/>
            <person name="Zaremba-Niedzwiedzka K."/>
            <person name="Martijn J."/>
            <person name="Lind A.E."/>
            <person name="van Eijk R."/>
            <person name="Schleper C."/>
            <person name="Guy L."/>
            <person name="Ettema T.J."/>
        </authorList>
    </citation>
    <scope>NUCLEOTIDE SEQUENCE</scope>
</reference>
<sequence>MTWGARSKGRAKTTHPDVQKVSEWVDRHWSSTVLDGRRTNEEQRENVEKRVSHTLESLHLLDYSSEPENGVDAIDLGPDPFKWPQLKKKVTEIDALIEAVACDGLTVDDRRELASKIRKALTDYGKEIGRWYAFCGYYHAAADWMFETGQISAPMRHGYDWDGDHILTDQRFDDLPHHERRPR</sequence>